<sequence>MTRTGIFSALARYVAWSRLRRRQVRTIRLLASLPPEIQADIGWPDFHVAMDGFVRLPPGIGQPDSAVARLRPRTALPGPAAQHQQASWKLPSLPPRRAA</sequence>
<comment type="caution">
    <text evidence="2">The sequence shown here is derived from an EMBL/GenBank/DDBJ whole genome shotgun (WGS) entry which is preliminary data.</text>
</comment>
<protein>
    <recommendedName>
        <fullName evidence="4">DUF1127 domain-containing protein</fullName>
    </recommendedName>
</protein>
<evidence type="ECO:0000256" key="1">
    <source>
        <dbReference type="SAM" id="MobiDB-lite"/>
    </source>
</evidence>
<keyword evidence="3" id="KW-1185">Reference proteome</keyword>
<name>A0A7W9VUA0_9HYPH</name>
<evidence type="ECO:0008006" key="4">
    <source>
        <dbReference type="Google" id="ProtNLM"/>
    </source>
</evidence>
<dbReference type="RefSeq" id="WP_183825094.1">
    <property type="nucleotide sequence ID" value="NZ_JACHEU010000001.1"/>
</dbReference>
<accession>A0A7W9VUA0</accession>
<reference evidence="2 3" key="1">
    <citation type="submission" date="2020-08" db="EMBL/GenBank/DDBJ databases">
        <title>Genomic Encyclopedia of Type Strains, Phase IV (KMG-IV): sequencing the most valuable type-strain genomes for metagenomic binning, comparative biology and taxonomic classification.</title>
        <authorList>
            <person name="Goeker M."/>
        </authorList>
    </citation>
    <scope>NUCLEOTIDE SEQUENCE [LARGE SCALE GENOMIC DNA]</scope>
    <source>
        <strain evidence="2 3">DSM 11099</strain>
    </source>
</reference>
<proteinExistence type="predicted"/>
<organism evidence="2 3">
    <name type="scientific">Aquamicrobium lusatiense</name>
    <dbReference type="NCBI Taxonomy" id="89772"/>
    <lineage>
        <taxon>Bacteria</taxon>
        <taxon>Pseudomonadati</taxon>
        <taxon>Pseudomonadota</taxon>
        <taxon>Alphaproteobacteria</taxon>
        <taxon>Hyphomicrobiales</taxon>
        <taxon>Phyllobacteriaceae</taxon>
        <taxon>Aquamicrobium</taxon>
    </lineage>
</organism>
<feature type="region of interest" description="Disordered" evidence="1">
    <location>
        <begin position="74"/>
        <end position="99"/>
    </location>
</feature>
<evidence type="ECO:0000313" key="3">
    <source>
        <dbReference type="Proteomes" id="UP000533306"/>
    </source>
</evidence>
<dbReference type="EMBL" id="JACHEU010000001">
    <property type="protein sequence ID" value="MBB6010995.1"/>
    <property type="molecule type" value="Genomic_DNA"/>
</dbReference>
<evidence type="ECO:0000313" key="2">
    <source>
        <dbReference type="EMBL" id="MBB6010995.1"/>
    </source>
</evidence>
<dbReference type="AlphaFoldDB" id="A0A7W9VUA0"/>
<gene>
    <name evidence="2" type="ORF">HNR59_000340</name>
</gene>
<dbReference type="Proteomes" id="UP000533306">
    <property type="component" value="Unassembled WGS sequence"/>
</dbReference>